<accession>A0ABW0GPD9</accession>
<dbReference type="Proteomes" id="UP001596122">
    <property type="component" value="Unassembled WGS sequence"/>
</dbReference>
<protein>
    <submittedName>
        <fullName evidence="2">SHOCT domain-containing protein</fullName>
    </submittedName>
</protein>
<keyword evidence="1" id="KW-0472">Membrane</keyword>
<gene>
    <name evidence="2" type="ORF">ACFPJ6_13785</name>
</gene>
<sequence>MMWWNGWSPWWMGGGMLLGLVVLALVTWLLVATFRSPPRGRGGGPDARELLDRRLANGELSVEEWTRARDALDSRTP</sequence>
<dbReference type="EMBL" id="JBHSLD010000013">
    <property type="protein sequence ID" value="MFC5381852.1"/>
    <property type="molecule type" value="Genomic_DNA"/>
</dbReference>
<organism evidence="2 3">
    <name type="scientific">Aquipuribacter nitratireducens</name>
    <dbReference type="NCBI Taxonomy" id="650104"/>
    <lineage>
        <taxon>Bacteria</taxon>
        <taxon>Bacillati</taxon>
        <taxon>Actinomycetota</taxon>
        <taxon>Actinomycetes</taxon>
        <taxon>Micrococcales</taxon>
        <taxon>Intrasporangiaceae</taxon>
        <taxon>Aquipuribacter</taxon>
    </lineage>
</organism>
<evidence type="ECO:0000256" key="1">
    <source>
        <dbReference type="SAM" id="Phobius"/>
    </source>
</evidence>
<evidence type="ECO:0000313" key="3">
    <source>
        <dbReference type="Proteomes" id="UP001596122"/>
    </source>
</evidence>
<comment type="caution">
    <text evidence="2">The sequence shown here is derived from an EMBL/GenBank/DDBJ whole genome shotgun (WGS) entry which is preliminary data.</text>
</comment>
<keyword evidence="1" id="KW-0812">Transmembrane</keyword>
<name>A0ABW0GPD9_9MICO</name>
<keyword evidence="3" id="KW-1185">Reference proteome</keyword>
<evidence type="ECO:0000313" key="2">
    <source>
        <dbReference type="EMBL" id="MFC5381852.1"/>
    </source>
</evidence>
<feature type="transmembrane region" description="Helical" evidence="1">
    <location>
        <begin position="12"/>
        <end position="31"/>
    </location>
</feature>
<proteinExistence type="predicted"/>
<keyword evidence="1" id="KW-1133">Transmembrane helix</keyword>
<reference evidence="3" key="1">
    <citation type="journal article" date="2019" name="Int. J. Syst. Evol. Microbiol.">
        <title>The Global Catalogue of Microorganisms (GCM) 10K type strain sequencing project: providing services to taxonomists for standard genome sequencing and annotation.</title>
        <authorList>
            <consortium name="The Broad Institute Genomics Platform"/>
            <consortium name="The Broad Institute Genome Sequencing Center for Infectious Disease"/>
            <person name="Wu L."/>
            <person name="Ma J."/>
        </authorList>
    </citation>
    <scope>NUCLEOTIDE SEQUENCE [LARGE SCALE GENOMIC DNA]</scope>
    <source>
        <strain evidence="3">CCUG 43114</strain>
    </source>
</reference>
<dbReference type="RefSeq" id="WP_340271102.1">
    <property type="nucleotide sequence ID" value="NZ_JBBEOG010000009.1"/>
</dbReference>